<dbReference type="EMBL" id="AAXW01000040">
    <property type="protein sequence ID" value="EAZ89615.1"/>
    <property type="molecule type" value="Genomic_DNA"/>
</dbReference>
<dbReference type="InterPro" id="IPR016187">
    <property type="entry name" value="CTDL_fold"/>
</dbReference>
<reference evidence="2 3" key="1">
    <citation type="submission" date="2007-03" db="EMBL/GenBank/DDBJ databases">
        <authorList>
            <person name="Stal L."/>
            <person name="Ferriera S."/>
            <person name="Johnson J."/>
            <person name="Kravitz S."/>
            <person name="Beeson K."/>
            <person name="Sutton G."/>
            <person name="Rogers Y.-H."/>
            <person name="Friedman R."/>
            <person name="Frazier M."/>
            <person name="Venter J.C."/>
        </authorList>
    </citation>
    <scope>NUCLEOTIDE SEQUENCE [LARGE SCALE GENOMIC DNA]</scope>
    <source>
        <strain evidence="2 3">CCY0110</strain>
    </source>
</reference>
<protein>
    <recommendedName>
        <fullName evidence="1">Sulfatase-modifying factor enzyme-like domain-containing protein</fullName>
    </recommendedName>
</protein>
<dbReference type="Pfam" id="PF03781">
    <property type="entry name" value="FGE-sulfatase"/>
    <property type="match status" value="1"/>
</dbReference>
<dbReference type="Proteomes" id="UP000003781">
    <property type="component" value="Unassembled WGS sequence"/>
</dbReference>
<sequence length="247" mass="29127">MDKIKLDLVEVLEGTFIMGANMDTDVEAETDEEPERKIWLSTYKIQRTPITIDLWIQFLQSTTYHWSFPKEIEQETDGKLYPITYVTWFDAYEFTKWLSEVTGDKYALPTEAQWEKACRGECGQLYPWGNEEPEDWYEFPPVSTTLLPVGVRLDRQSPYGCLDMWQNIAEWCLDWYDEEMYSYGETYGYNDPTKTINPTGPEIGEYKIWRGGIDLYQSSGWPRCSHRGFQKPSFCHDRLGFRMVLNL</sequence>
<dbReference type="RefSeq" id="WP_008277260.1">
    <property type="nucleotide sequence ID" value="NZ_AAXW01000040.1"/>
</dbReference>
<dbReference type="InterPro" id="IPR042095">
    <property type="entry name" value="SUMF_sf"/>
</dbReference>
<dbReference type="OrthoDB" id="9768004at2"/>
<gene>
    <name evidence="2" type="ORF">CY0110_24321</name>
</gene>
<evidence type="ECO:0000313" key="2">
    <source>
        <dbReference type="EMBL" id="EAZ89615.1"/>
    </source>
</evidence>
<dbReference type="AlphaFoldDB" id="A3IV54"/>
<accession>A3IV54</accession>
<dbReference type="GO" id="GO:0120147">
    <property type="term" value="F:formylglycine-generating oxidase activity"/>
    <property type="evidence" value="ECO:0007669"/>
    <property type="project" value="TreeGrafter"/>
</dbReference>
<dbReference type="PANTHER" id="PTHR23150:SF19">
    <property type="entry name" value="FORMYLGLYCINE-GENERATING ENZYME"/>
    <property type="match status" value="1"/>
</dbReference>
<dbReference type="Gene3D" id="3.90.1580.10">
    <property type="entry name" value="paralog of FGE (formylglycine-generating enzyme)"/>
    <property type="match status" value="1"/>
</dbReference>
<dbReference type="InterPro" id="IPR051043">
    <property type="entry name" value="Sulfatase_Mod_Factor_Kinase"/>
</dbReference>
<dbReference type="SUPFAM" id="SSF56436">
    <property type="entry name" value="C-type lectin-like"/>
    <property type="match status" value="1"/>
</dbReference>
<keyword evidence="3" id="KW-1185">Reference proteome</keyword>
<evidence type="ECO:0000313" key="3">
    <source>
        <dbReference type="Proteomes" id="UP000003781"/>
    </source>
</evidence>
<feature type="domain" description="Sulfatase-modifying factor enzyme-like" evidence="1">
    <location>
        <begin position="7"/>
        <end position="244"/>
    </location>
</feature>
<dbReference type="PANTHER" id="PTHR23150">
    <property type="entry name" value="SULFATASE MODIFYING FACTOR 1, 2"/>
    <property type="match status" value="1"/>
</dbReference>
<comment type="caution">
    <text evidence="2">The sequence shown here is derived from an EMBL/GenBank/DDBJ whole genome shotgun (WGS) entry which is preliminary data.</text>
</comment>
<dbReference type="eggNOG" id="COG1262">
    <property type="taxonomic scope" value="Bacteria"/>
</dbReference>
<name>A3IV54_9CHRO</name>
<proteinExistence type="predicted"/>
<organism evidence="2 3">
    <name type="scientific">Crocosphaera chwakensis CCY0110</name>
    <dbReference type="NCBI Taxonomy" id="391612"/>
    <lineage>
        <taxon>Bacteria</taxon>
        <taxon>Bacillati</taxon>
        <taxon>Cyanobacteriota</taxon>
        <taxon>Cyanophyceae</taxon>
        <taxon>Oscillatoriophycideae</taxon>
        <taxon>Chroococcales</taxon>
        <taxon>Aphanothecaceae</taxon>
        <taxon>Crocosphaera</taxon>
        <taxon>Crocosphaera chwakensis</taxon>
    </lineage>
</organism>
<evidence type="ECO:0000259" key="1">
    <source>
        <dbReference type="Pfam" id="PF03781"/>
    </source>
</evidence>
<dbReference type="InterPro" id="IPR005532">
    <property type="entry name" value="SUMF_dom"/>
</dbReference>